<dbReference type="EMBL" id="LNIX01000035">
    <property type="protein sequence ID" value="OXA40107.1"/>
    <property type="molecule type" value="Genomic_DNA"/>
</dbReference>
<dbReference type="InterPro" id="IPR016187">
    <property type="entry name" value="CTDL_fold"/>
</dbReference>
<feature type="chain" id="PRO_5012398121" evidence="1">
    <location>
        <begin position="25"/>
        <end position="420"/>
    </location>
</feature>
<name>A0A226D5U4_FOLCA</name>
<keyword evidence="4" id="KW-1185">Reference proteome</keyword>
<dbReference type="InterPro" id="IPR013785">
    <property type="entry name" value="Aldolase_TIM"/>
</dbReference>
<comment type="caution">
    <text evidence="3">The sequence shown here is derived from an EMBL/GenBank/DDBJ whole genome shotgun (WGS) entry which is preliminary data.</text>
</comment>
<evidence type="ECO:0000313" key="3">
    <source>
        <dbReference type="EMBL" id="OXA40107.1"/>
    </source>
</evidence>
<dbReference type="Pfam" id="PF03537">
    <property type="entry name" value="Glyco_hydro_114"/>
    <property type="match status" value="1"/>
</dbReference>
<dbReference type="Gene3D" id="3.20.20.70">
    <property type="entry name" value="Aldolase class I"/>
    <property type="match status" value="1"/>
</dbReference>
<organism evidence="3 4">
    <name type="scientific">Folsomia candida</name>
    <name type="common">Springtail</name>
    <dbReference type="NCBI Taxonomy" id="158441"/>
    <lineage>
        <taxon>Eukaryota</taxon>
        <taxon>Metazoa</taxon>
        <taxon>Ecdysozoa</taxon>
        <taxon>Arthropoda</taxon>
        <taxon>Hexapoda</taxon>
        <taxon>Collembola</taxon>
        <taxon>Entomobryomorpha</taxon>
        <taxon>Isotomoidea</taxon>
        <taxon>Isotomidae</taxon>
        <taxon>Proisotominae</taxon>
        <taxon>Folsomia</taxon>
    </lineage>
</organism>
<evidence type="ECO:0000259" key="2">
    <source>
        <dbReference type="PROSITE" id="PS50041"/>
    </source>
</evidence>
<dbReference type="Proteomes" id="UP000198287">
    <property type="component" value="Unassembled WGS sequence"/>
</dbReference>
<dbReference type="Pfam" id="PF00059">
    <property type="entry name" value="Lectin_C"/>
    <property type="match status" value="1"/>
</dbReference>
<dbReference type="PANTHER" id="PTHR35273">
    <property type="entry name" value="ALPHA-1,4 POLYGALACTOSAMINIDASE, PUTATIVE (AFU_ORTHOLOGUE AFUA_3G07890)-RELATED"/>
    <property type="match status" value="1"/>
</dbReference>
<sequence length="420" mass="46825">MGPISSPKFAIVLLLLLIIRTCKTTTTTLAKNGYFHPGTAPGASNYYASSVATVWVIAAQDCLAILGENGTLLNIETQVESDWISEWLDSRGAMVGRYWTSGSATGVGQEWYWTGNQGVDFSAYTNWGVGQPDSSNSRRRLALNYVSQSPSSWMSQDDSIILRYICESPAEDISTTTPPPTTTFKPGRGPYSFDYLLGVTTFVETGGDFVFIDYDLPLNVIWQYRAAGKTVMCHVDVGLWEMWRPDADNFPSRALGNVAWPGERWLDIRNTDVILPLMRERFRSAAAKGCHGIDADNMNAWLEDSGFPITEEEQLEYNIYIGQEIKVLGMLAGLKNAHQQAFSLLPYFDLVAVLECAAYNECDYFDVFISENKPVFSIEFTGEYTESTFIKDVCPLGEISGVSFILKNFDMDENFRVACV</sequence>
<dbReference type="InterPro" id="IPR016186">
    <property type="entry name" value="C-type_lectin-like/link_sf"/>
</dbReference>
<dbReference type="SUPFAM" id="SSF56436">
    <property type="entry name" value="C-type lectin-like"/>
    <property type="match status" value="1"/>
</dbReference>
<accession>A0A226D5U4</accession>
<proteinExistence type="predicted"/>
<reference evidence="3 4" key="1">
    <citation type="submission" date="2015-12" db="EMBL/GenBank/DDBJ databases">
        <title>The genome of Folsomia candida.</title>
        <authorList>
            <person name="Faddeeva A."/>
            <person name="Derks M.F."/>
            <person name="Anvar Y."/>
            <person name="Smit S."/>
            <person name="Van Straalen N."/>
            <person name="Roelofs D."/>
        </authorList>
    </citation>
    <scope>NUCLEOTIDE SEQUENCE [LARGE SCALE GENOMIC DNA]</scope>
    <source>
        <strain evidence="3 4">VU population</strain>
        <tissue evidence="3">Whole body</tissue>
    </source>
</reference>
<keyword evidence="1" id="KW-0732">Signal</keyword>
<dbReference type="SUPFAM" id="SSF51445">
    <property type="entry name" value="(Trans)glycosidases"/>
    <property type="match status" value="1"/>
</dbReference>
<feature type="domain" description="C-type lectin" evidence="2">
    <location>
        <begin position="41"/>
        <end position="167"/>
    </location>
</feature>
<dbReference type="InterPro" id="IPR017853">
    <property type="entry name" value="GH"/>
</dbReference>
<dbReference type="PROSITE" id="PS50041">
    <property type="entry name" value="C_TYPE_LECTIN_2"/>
    <property type="match status" value="1"/>
</dbReference>
<evidence type="ECO:0000256" key="1">
    <source>
        <dbReference type="SAM" id="SignalP"/>
    </source>
</evidence>
<feature type="signal peptide" evidence="1">
    <location>
        <begin position="1"/>
        <end position="24"/>
    </location>
</feature>
<keyword evidence="3" id="KW-0675">Receptor</keyword>
<dbReference type="InterPro" id="IPR001304">
    <property type="entry name" value="C-type_lectin-like"/>
</dbReference>
<dbReference type="PANTHER" id="PTHR35273:SF2">
    <property type="entry name" value="ALPHA-GALACTOSIDASE"/>
    <property type="match status" value="1"/>
</dbReference>
<dbReference type="AlphaFoldDB" id="A0A226D5U4"/>
<dbReference type="Gene3D" id="3.10.100.10">
    <property type="entry name" value="Mannose-Binding Protein A, subunit A"/>
    <property type="match status" value="1"/>
</dbReference>
<protein>
    <submittedName>
        <fullName evidence="3">Macrophage mannose receptor 1</fullName>
    </submittedName>
</protein>
<evidence type="ECO:0000313" key="4">
    <source>
        <dbReference type="Proteomes" id="UP000198287"/>
    </source>
</evidence>
<dbReference type="OrthoDB" id="2108802at2759"/>
<gene>
    <name evidence="3" type="ORF">Fcan01_25166</name>
</gene>
<dbReference type="InterPro" id="IPR004352">
    <property type="entry name" value="GH114_TIM-barrel"/>
</dbReference>
<dbReference type="CDD" id="cd00037">
    <property type="entry name" value="CLECT"/>
    <property type="match status" value="1"/>
</dbReference>
<dbReference type="SMART" id="SM00034">
    <property type="entry name" value="CLECT"/>
    <property type="match status" value="1"/>
</dbReference>